<feature type="compositionally biased region" description="Basic and acidic residues" evidence="5">
    <location>
        <begin position="114"/>
        <end position="127"/>
    </location>
</feature>
<evidence type="ECO:0000256" key="2">
    <source>
        <dbReference type="ARBA" id="ARBA00022475"/>
    </source>
</evidence>
<dbReference type="EMBL" id="AP003712">
    <property type="protein sequence ID" value="BAD37590.1"/>
    <property type="molecule type" value="Genomic_DNA"/>
</dbReference>
<dbReference type="InterPro" id="IPR032675">
    <property type="entry name" value="LRR_dom_sf"/>
</dbReference>
<dbReference type="Pfam" id="PF00560">
    <property type="entry name" value="LRR_1"/>
    <property type="match status" value="1"/>
</dbReference>
<dbReference type="SUPFAM" id="SSF52058">
    <property type="entry name" value="L domain-like"/>
    <property type="match status" value="1"/>
</dbReference>
<gene>
    <name evidence="6" type="primary">P0460H04.34</name>
</gene>
<evidence type="ECO:0000256" key="4">
    <source>
        <dbReference type="ARBA" id="ARBA00023136"/>
    </source>
</evidence>
<evidence type="ECO:0000313" key="6">
    <source>
        <dbReference type="EMBL" id="BAD37590.1"/>
    </source>
</evidence>
<keyword evidence="4" id="KW-0472">Membrane</keyword>
<dbReference type="Proteomes" id="UP000000763">
    <property type="component" value="Chromosome 6"/>
</dbReference>
<evidence type="ECO:0000256" key="3">
    <source>
        <dbReference type="ARBA" id="ARBA00022729"/>
    </source>
</evidence>
<evidence type="ECO:0000256" key="5">
    <source>
        <dbReference type="SAM" id="MobiDB-lite"/>
    </source>
</evidence>
<evidence type="ECO:0000313" key="7">
    <source>
        <dbReference type="Proteomes" id="UP000000763"/>
    </source>
</evidence>
<feature type="compositionally biased region" description="Basic and acidic residues" evidence="5">
    <location>
        <begin position="149"/>
        <end position="174"/>
    </location>
</feature>
<name>A0A0P0WZI6_ORYSJ</name>
<accession>A0A0P0WZI6</accession>
<dbReference type="InterPro" id="IPR001611">
    <property type="entry name" value="Leu-rich_rpt"/>
</dbReference>
<evidence type="ECO:0000256" key="1">
    <source>
        <dbReference type="ARBA" id="ARBA00004236"/>
    </source>
</evidence>
<dbReference type="AlphaFoldDB" id="A0A0P0WZI6"/>
<reference evidence="7" key="2">
    <citation type="journal article" date="2008" name="Nucleic Acids Res.">
        <title>The rice annotation project database (RAP-DB): 2008 update.</title>
        <authorList>
            <consortium name="The rice annotation project (RAP)"/>
        </authorList>
    </citation>
    <scope>GENOME REANNOTATION</scope>
    <source>
        <strain evidence="7">cv. Nipponbare</strain>
    </source>
</reference>
<protein>
    <submittedName>
        <fullName evidence="6">Uncharacterized protein</fullName>
    </submittedName>
</protein>
<dbReference type="GO" id="GO:0005886">
    <property type="term" value="C:plasma membrane"/>
    <property type="evidence" value="ECO:0007669"/>
    <property type="project" value="UniProtKB-SubCell"/>
</dbReference>
<dbReference type="SMR" id="A0A0P0WZI6"/>
<organism evidence="6 7">
    <name type="scientific">Oryza sativa subsp. japonica</name>
    <name type="common">Rice</name>
    <dbReference type="NCBI Taxonomy" id="39947"/>
    <lineage>
        <taxon>Eukaryota</taxon>
        <taxon>Viridiplantae</taxon>
        <taxon>Streptophyta</taxon>
        <taxon>Embryophyta</taxon>
        <taxon>Tracheophyta</taxon>
        <taxon>Spermatophyta</taxon>
        <taxon>Magnoliopsida</taxon>
        <taxon>Liliopsida</taxon>
        <taxon>Poales</taxon>
        <taxon>Poaceae</taxon>
        <taxon>BOP clade</taxon>
        <taxon>Oryzoideae</taxon>
        <taxon>Oryzeae</taxon>
        <taxon>Oryzinae</taxon>
        <taxon>Oryza</taxon>
        <taxon>Oryza sativa</taxon>
    </lineage>
</organism>
<dbReference type="Gene3D" id="3.80.10.10">
    <property type="entry name" value="Ribonuclease Inhibitor"/>
    <property type="match status" value="1"/>
</dbReference>
<dbReference type="PANTHER" id="PTHR47988">
    <property type="entry name" value="SOMATIC EMBRYOGENESIS RECEPTOR KINASE 1"/>
    <property type="match status" value="1"/>
</dbReference>
<feature type="region of interest" description="Disordered" evidence="5">
    <location>
        <begin position="114"/>
        <end position="195"/>
    </location>
</feature>
<comment type="subcellular location">
    <subcellularLocation>
        <location evidence="1">Cell membrane</location>
    </subcellularLocation>
</comment>
<keyword evidence="2" id="KW-1003">Cell membrane</keyword>
<proteinExistence type="predicted"/>
<sequence length="195" mass="21984">MSRLAGELSPAVANLKQLELLINLTSNAFSGSIPDGLGWLRWMWYLSLCDNAFAGEIPDALRNCTTLDVAYLNNNNLDRRRRSTMARRVAESHGAPTQPQLALRPHPAIASEPHEDRAARVRPEPSGKFHPRRLVTPPGAPHVSLVVEQPHRRDPAEFLQHDVVARPRTREQRVPQRAPSRSTWARTDQHIPPKF</sequence>
<reference evidence="7" key="1">
    <citation type="journal article" date="2005" name="Nature">
        <title>The map-based sequence of the rice genome.</title>
        <authorList>
            <consortium name="International rice genome sequencing project (IRGSP)"/>
            <person name="Matsumoto T."/>
            <person name="Wu J."/>
            <person name="Kanamori H."/>
            <person name="Katayose Y."/>
            <person name="Fujisawa M."/>
            <person name="Namiki N."/>
            <person name="Mizuno H."/>
            <person name="Yamamoto K."/>
            <person name="Antonio B.A."/>
            <person name="Baba T."/>
            <person name="Sakata K."/>
            <person name="Nagamura Y."/>
            <person name="Aoki H."/>
            <person name="Arikawa K."/>
            <person name="Arita K."/>
            <person name="Bito T."/>
            <person name="Chiden Y."/>
            <person name="Fujitsuka N."/>
            <person name="Fukunaka R."/>
            <person name="Hamada M."/>
            <person name="Harada C."/>
            <person name="Hayashi A."/>
            <person name="Hijishita S."/>
            <person name="Honda M."/>
            <person name="Hosokawa S."/>
            <person name="Ichikawa Y."/>
            <person name="Idonuma A."/>
            <person name="Iijima M."/>
            <person name="Ikeda M."/>
            <person name="Ikeno M."/>
            <person name="Ito K."/>
            <person name="Ito S."/>
            <person name="Ito T."/>
            <person name="Ito Y."/>
            <person name="Ito Y."/>
            <person name="Iwabuchi A."/>
            <person name="Kamiya K."/>
            <person name="Karasawa W."/>
            <person name="Kurita K."/>
            <person name="Katagiri S."/>
            <person name="Kikuta A."/>
            <person name="Kobayashi H."/>
            <person name="Kobayashi N."/>
            <person name="Machita K."/>
            <person name="Maehara T."/>
            <person name="Masukawa M."/>
            <person name="Mizubayashi T."/>
            <person name="Mukai Y."/>
            <person name="Nagasaki H."/>
            <person name="Nagata Y."/>
            <person name="Naito S."/>
            <person name="Nakashima M."/>
            <person name="Nakama Y."/>
            <person name="Nakamichi Y."/>
            <person name="Nakamura M."/>
            <person name="Meguro A."/>
            <person name="Negishi M."/>
            <person name="Ohta I."/>
            <person name="Ohta T."/>
            <person name="Okamoto M."/>
            <person name="Ono N."/>
            <person name="Saji S."/>
            <person name="Sakaguchi M."/>
            <person name="Sakai K."/>
            <person name="Shibata M."/>
            <person name="Shimokawa T."/>
            <person name="Song J."/>
            <person name="Takazaki Y."/>
            <person name="Terasawa K."/>
            <person name="Tsugane M."/>
            <person name="Tsuji K."/>
            <person name="Ueda S."/>
            <person name="Waki K."/>
            <person name="Yamagata H."/>
            <person name="Yamamoto M."/>
            <person name="Yamamoto S."/>
            <person name="Yamane H."/>
            <person name="Yoshiki S."/>
            <person name="Yoshihara R."/>
            <person name="Yukawa K."/>
            <person name="Zhong H."/>
            <person name="Yano M."/>
            <person name="Yuan Q."/>
            <person name="Ouyang S."/>
            <person name="Liu J."/>
            <person name="Jones K.M."/>
            <person name="Gansberger K."/>
            <person name="Moffat K."/>
            <person name="Hill J."/>
            <person name="Bera J."/>
            <person name="Fadrosh D."/>
            <person name="Jin S."/>
            <person name="Johri S."/>
            <person name="Kim M."/>
            <person name="Overton L."/>
            <person name="Reardon M."/>
            <person name="Tsitrin T."/>
            <person name="Vuong H."/>
            <person name="Weaver B."/>
            <person name="Ciecko A."/>
            <person name="Tallon L."/>
            <person name="Jackson J."/>
            <person name="Pai G."/>
            <person name="Aken S.V."/>
            <person name="Utterback T."/>
            <person name="Reidmuller S."/>
            <person name="Feldblyum T."/>
            <person name="Hsiao J."/>
            <person name="Zismann V."/>
            <person name="Iobst S."/>
            <person name="de Vazeille A.R."/>
            <person name="Buell C.R."/>
            <person name="Ying K."/>
            <person name="Li Y."/>
            <person name="Lu T."/>
            <person name="Huang Y."/>
            <person name="Zhao Q."/>
            <person name="Feng Q."/>
            <person name="Zhang L."/>
            <person name="Zhu J."/>
            <person name="Weng Q."/>
            <person name="Mu J."/>
            <person name="Lu Y."/>
            <person name="Fan D."/>
            <person name="Liu Y."/>
            <person name="Guan J."/>
            <person name="Zhang Y."/>
            <person name="Yu S."/>
            <person name="Liu X."/>
            <person name="Zhang Y."/>
            <person name="Hong G."/>
            <person name="Han B."/>
            <person name="Choisne N."/>
            <person name="Demange N."/>
            <person name="Orjeda G."/>
            <person name="Samain S."/>
            <person name="Cattolico L."/>
            <person name="Pelletier E."/>
            <person name="Couloux A."/>
            <person name="Segurens B."/>
            <person name="Wincker P."/>
            <person name="D'Hont A."/>
            <person name="Scarpelli C."/>
            <person name="Weissenbach J."/>
            <person name="Salanoubat M."/>
            <person name="Quetier F."/>
            <person name="Yu Y."/>
            <person name="Kim H.R."/>
            <person name="Rambo T."/>
            <person name="Currie J."/>
            <person name="Collura K."/>
            <person name="Luo M."/>
            <person name="Yang T."/>
            <person name="Ammiraju J.S.S."/>
            <person name="Engler F."/>
            <person name="Soderlund C."/>
            <person name="Wing R.A."/>
            <person name="Palmer L.E."/>
            <person name="de la Bastide M."/>
            <person name="Spiegel L."/>
            <person name="Nascimento L."/>
            <person name="Zutavern T."/>
            <person name="O'Shaughnessy A."/>
            <person name="Dike S."/>
            <person name="Dedhia N."/>
            <person name="Preston R."/>
            <person name="Balija V."/>
            <person name="McCombie W.R."/>
            <person name="Chow T."/>
            <person name="Chen H."/>
            <person name="Chung M."/>
            <person name="Chen C."/>
            <person name="Shaw J."/>
            <person name="Wu H."/>
            <person name="Hsiao K."/>
            <person name="Chao Y."/>
            <person name="Chu M."/>
            <person name="Cheng C."/>
            <person name="Hour A."/>
            <person name="Lee P."/>
            <person name="Lin S."/>
            <person name="Lin Y."/>
            <person name="Liou J."/>
            <person name="Liu S."/>
            <person name="Hsing Y."/>
            <person name="Raghuvanshi S."/>
            <person name="Mohanty A."/>
            <person name="Bharti A.K."/>
            <person name="Gaur A."/>
            <person name="Gupta V."/>
            <person name="Kumar D."/>
            <person name="Ravi V."/>
            <person name="Vij S."/>
            <person name="Kapur A."/>
            <person name="Khurana P."/>
            <person name="Khurana P."/>
            <person name="Khurana J.P."/>
            <person name="Tyagi A.K."/>
            <person name="Gaikwad K."/>
            <person name="Singh A."/>
            <person name="Dalal V."/>
            <person name="Srivastava S."/>
            <person name="Dixit A."/>
            <person name="Pal A.K."/>
            <person name="Ghazi I.A."/>
            <person name="Yadav M."/>
            <person name="Pandit A."/>
            <person name="Bhargava A."/>
            <person name="Sureshbabu K."/>
            <person name="Batra K."/>
            <person name="Sharma T.R."/>
            <person name="Mohapatra T."/>
            <person name="Singh N.K."/>
            <person name="Messing J."/>
            <person name="Nelson A.B."/>
            <person name="Fuks G."/>
            <person name="Kavchok S."/>
            <person name="Keizer G."/>
            <person name="Linton E."/>
            <person name="Llaca V."/>
            <person name="Song R."/>
            <person name="Tanyolac B."/>
            <person name="Young S."/>
            <person name="Ho-Il K."/>
            <person name="Hahn J.H."/>
            <person name="Sangsakoo G."/>
            <person name="Vanavichit A."/>
            <person name="de Mattos Luiz.A.T."/>
            <person name="Zimmer P.D."/>
            <person name="Malone G."/>
            <person name="Dellagostin O."/>
            <person name="de Oliveira A.C."/>
            <person name="Bevan M."/>
            <person name="Bancroft I."/>
            <person name="Minx P."/>
            <person name="Cordum H."/>
            <person name="Wilson R."/>
            <person name="Cheng Z."/>
            <person name="Jin W."/>
            <person name="Jiang J."/>
            <person name="Leong S.A."/>
            <person name="Iwama H."/>
            <person name="Gojobori T."/>
            <person name="Itoh T."/>
            <person name="Niimura Y."/>
            <person name="Fujii Y."/>
            <person name="Habara T."/>
            <person name="Sakai H."/>
            <person name="Sato Y."/>
            <person name="Wilson G."/>
            <person name="Kumar K."/>
            <person name="McCouch S."/>
            <person name="Juretic N."/>
            <person name="Hoen D."/>
            <person name="Wright S."/>
            <person name="Bruskiewich R."/>
            <person name="Bureau T."/>
            <person name="Miyao A."/>
            <person name="Hirochika H."/>
            <person name="Nishikawa T."/>
            <person name="Kadowaki K."/>
            <person name="Sugiura M."/>
            <person name="Burr B."/>
            <person name="Sasaki T."/>
        </authorList>
    </citation>
    <scope>NUCLEOTIDE SEQUENCE [LARGE SCALE GENOMIC DNA]</scope>
    <source>
        <strain evidence="7">cv. Nipponbare</strain>
    </source>
</reference>
<keyword evidence="3" id="KW-0732">Signal</keyword>